<dbReference type="SMART" id="SM00248">
    <property type="entry name" value="ANK"/>
    <property type="match status" value="4"/>
</dbReference>
<dbReference type="Proteomes" id="UP000789739">
    <property type="component" value="Unassembled WGS sequence"/>
</dbReference>
<dbReference type="Pfam" id="PF12796">
    <property type="entry name" value="Ank_2"/>
    <property type="match status" value="1"/>
</dbReference>
<evidence type="ECO:0000313" key="6">
    <source>
        <dbReference type="Proteomes" id="UP000789739"/>
    </source>
</evidence>
<feature type="repeat" description="ANK" evidence="3">
    <location>
        <begin position="114"/>
        <end position="146"/>
    </location>
</feature>
<comment type="caution">
    <text evidence="5">The sequence shown here is derived from an EMBL/GenBank/DDBJ whole genome shotgun (WGS) entry which is preliminary data.</text>
</comment>
<feature type="repeat" description="ANK" evidence="3">
    <location>
        <begin position="147"/>
        <end position="179"/>
    </location>
</feature>
<feature type="compositionally biased region" description="Polar residues" evidence="4">
    <location>
        <begin position="235"/>
        <end position="246"/>
    </location>
</feature>
<feature type="repeat" description="ANK" evidence="3">
    <location>
        <begin position="38"/>
        <end position="62"/>
    </location>
</feature>
<accession>A0A9N9AQ41</accession>
<dbReference type="InterPro" id="IPR036770">
    <property type="entry name" value="Ankyrin_rpt-contain_sf"/>
</dbReference>
<dbReference type="Pfam" id="PF13637">
    <property type="entry name" value="Ank_4"/>
    <property type="match status" value="1"/>
</dbReference>
<dbReference type="InterPro" id="IPR002110">
    <property type="entry name" value="Ankyrin_rpt"/>
</dbReference>
<evidence type="ECO:0000256" key="1">
    <source>
        <dbReference type="ARBA" id="ARBA00022737"/>
    </source>
</evidence>
<dbReference type="AlphaFoldDB" id="A0A9N9AQ41"/>
<dbReference type="PROSITE" id="PS50297">
    <property type="entry name" value="ANK_REP_REGION"/>
    <property type="match status" value="3"/>
</dbReference>
<keyword evidence="6" id="KW-1185">Reference proteome</keyword>
<organism evidence="5 6">
    <name type="scientific">Paraglomus brasilianum</name>
    <dbReference type="NCBI Taxonomy" id="144538"/>
    <lineage>
        <taxon>Eukaryota</taxon>
        <taxon>Fungi</taxon>
        <taxon>Fungi incertae sedis</taxon>
        <taxon>Mucoromycota</taxon>
        <taxon>Glomeromycotina</taxon>
        <taxon>Glomeromycetes</taxon>
        <taxon>Paraglomerales</taxon>
        <taxon>Paraglomeraceae</taxon>
        <taxon>Paraglomus</taxon>
    </lineage>
</organism>
<dbReference type="OrthoDB" id="341259at2759"/>
<keyword evidence="2 3" id="KW-0040">ANK repeat</keyword>
<dbReference type="Gene3D" id="1.25.40.20">
    <property type="entry name" value="Ankyrin repeat-containing domain"/>
    <property type="match status" value="3"/>
</dbReference>
<protein>
    <submittedName>
        <fullName evidence="5">1606_t:CDS:1</fullName>
    </submittedName>
</protein>
<reference evidence="5" key="1">
    <citation type="submission" date="2021-06" db="EMBL/GenBank/DDBJ databases">
        <authorList>
            <person name="Kallberg Y."/>
            <person name="Tangrot J."/>
            <person name="Rosling A."/>
        </authorList>
    </citation>
    <scope>NUCLEOTIDE SEQUENCE</scope>
    <source>
        <strain evidence="5">BR232B</strain>
    </source>
</reference>
<feature type="compositionally biased region" description="Basic and acidic residues" evidence="4">
    <location>
        <begin position="265"/>
        <end position="275"/>
    </location>
</feature>
<name>A0A9N9AQ41_9GLOM</name>
<sequence length="275" mass="31071">MPLEDPRRRLRRAACEGNLQLIKRLSTKTNLQNPDSENGWTTLMYATRYGHTATVEYLLQNGHEDYEISRVGTSGDMDFENNTTLIIAAQYDYLEIVKLFVTVFPDSVDMANKKGQTALILACKEGHIEIIKFLLGSGADINQTDHDGNTALHYAAAWDRFQVVKFLIESGIQYNVKNAAGWTALDYSFSRELETFLQECVHKYFEEAKITRKRNLRVTVDSVYGIENFPITTRSATFPRPSNESADNGIKSAGSIDSLSPDDSNLVKRKESLPW</sequence>
<evidence type="ECO:0000256" key="2">
    <source>
        <dbReference type="ARBA" id="ARBA00023043"/>
    </source>
</evidence>
<evidence type="ECO:0000256" key="4">
    <source>
        <dbReference type="SAM" id="MobiDB-lite"/>
    </source>
</evidence>
<dbReference type="GO" id="GO:0004842">
    <property type="term" value="F:ubiquitin-protein transferase activity"/>
    <property type="evidence" value="ECO:0007669"/>
    <property type="project" value="TreeGrafter"/>
</dbReference>
<dbReference type="EMBL" id="CAJVPI010000468">
    <property type="protein sequence ID" value="CAG8538900.1"/>
    <property type="molecule type" value="Genomic_DNA"/>
</dbReference>
<gene>
    <name evidence="5" type="ORF">PBRASI_LOCUS4486</name>
</gene>
<dbReference type="SUPFAM" id="SSF48403">
    <property type="entry name" value="Ankyrin repeat"/>
    <property type="match status" value="1"/>
</dbReference>
<evidence type="ECO:0000313" key="5">
    <source>
        <dbReference type="EMBL" id="CAG8538900.1"/>
    </source>
</evidence>
<evidence type="ECO:0000256" key="3">
    <source>
        <dbReference type="PROSITE-ProRule" id="PRU00023"/>
    </source>
</evidence>
<dbReference type="GO" id="GO:0085020">
    <property type="term" value="P:protein K6-linked ubiquitination"/>
    <property type="evidence" value="ECO:0007669"/>
    <property type="project" value="TreeGrafter"/>
</dbReference>
<dbReference type="PROSITE" id="PS50088">
    <property type="entry name" value="ANK_REPEAT"/>
    <property type="match status" value="3"/>
</dbReference>
<feature type="region of interest" description="Disordered" evidence="4">
    <location>
        <begin position="235"/>
        <end position="275"/>
    </location>
</feature>
<keyword evidence="1" id="KW-0677">Repeat</keyword>
<dbReference type="PANTHER" id="PTHR24171">
    <property type="entry name" value="ANKYRIN REPEAT DOMAIN-CONTAINING PROTEIN 39-RELATED"/>
    <property type="match status" value="1"/>
</dbReference>
<proteinExistence type="predicted"/>
<dbReference type="PRINTS" id="PR01415">
    <property type="entry name" value="ANKYRIN"/>
</dbReference>